<dbReference type="EMBL" id="MN740593">
    <property type="protein sequence ID" value="QHS77760.1"/>
    <property type="molecule type" value="Genomic_DNA"/>
</dbReference>
<evidence type="ECO:0000313" key="1">
    <source>
        <dbReference type="EMBL" id="QHS77760.1"/>
    </source>
</evidence>
<name>A0A6C0AE70_9ZZZZ</name>
<proteinExistence type="predicted"/>
<accession>A0A6C0AE70</accession>
<sequence length="134" mass="15852">MILKILYLSIKKNNDSKIENIYNVEILGIKEEIVKNENVIIVQMKVEDLDCSEFDDLKKISWNIINGDIIITLVFNNDNIVRKYYTGNQVYWNWNKNRLDIDLSGNHPSGRMDEEEIEKLVAEAEKYRLEDEKK</sequence>
<reference evidence="1" key="1">
    <citation type="journal article" date="2020" name="Nature">
        <title>Giant virus diversity and host interactions through global metagenomics.</title>
        <authorList>
            <person name="Schulz F."/>
            <person name="Roux S."/>
            <person name="Paez-Espino D."/>
            <person name="Jungbluth S."/>
            <person name="Walsh D.A."/>
            <person name="Denef V.J."/>
            <person name="McMahon K.D."/>
            <person name="Konstantinidis K.T."/>
            <person name="Eloe-Fadrosh E.A."/>
            <person name="Kyrpides N.C."/>
            <person name="Woyke T."/>
        </authorList>
    </citation>
    <scope>NUCLEOTIDE SEQUENCE</scope>
    <source>
        <strain evidence="1">GVMAG-S-1021933-23</strain>
    </source>
</reference>
<organism evidence="1">
    <name type="scientific">viral metagenome</name>
    <dbReference type="NCBI Taxonomy" id="1070528"/>
    <lineage>
        <taxon>unclassified sequences</taxon>
        <taxon>metagenomes</taxon>
        <taxon>organismal metagenomes</taxon>
    </lineage>
</organism>
<dbReference type="AlphaFoldDB" id="A0A6C0AE70"/>
<protein>
    <submittedName>
        <fullName evidence="1">Uncharacterized protein</fullName>
    </submittedName>
</protein>